<evidence type="ECO:0000313" key="2">
    <source>
        <dbReference type="Proteomes" id="UP001058458"/>
    </source>
</evidence>
<dbReference type="EMBL" id="CP063414">
    <property type="protein sequence ID" value="UOE77541.1"/>
    <property type="molecule type" value="Genomic_DNA"/>
</dbReference>
<gene>
    <name evidence="1" type="ORF">IMI45_06900</name>
</gene>
<dbReference type="Proteomes" id="UP001058458">
    <property type="component" value="Chromosome"/>
</dbReference>
<dbReference type="RefSeq" id="WP_256834727.1">
    <property type="nucleotide sequence ID" value="NZ_CP063414.1"/>
</dbReference>
<dbReference type="AlphaFoldDB" id="A0AB38R4U5"/>
<accession>A0AB38R4U5</accession>
<organism evidence="1 2">
    <name type="scientific">Parageobacillus thermoglucosidasius</name>
    <name type="common">Geobacillus thermoglucosidasius</name>
    <dbReference type="NCBI Taxonomy" id="1426"/>
    <lineage>
        <taxon>Bacteria</taxon>
        <taxon>Bacillati</taxon>
        <taxon>Bacillota</taxon>
        <taxon>Bacilli</taxon>
        <taxon>Bacillales</taxon>
        <taxon>Anoxybacillaceae</taxon>
        <taxon>Parageobacillus</taxon>
    </lineage>
</organism>
<protein>
    <submittedName>
        <fullName evidence="1">Uncharacterized protein</fullName>
    </submittedName>
</protein>
<name>A0AB38R4U5_PARTM</name>
<evidence type="ECO:0000313" key="1">
    <source>
        <dbReference type="EMBL" id="UOE77541.1"/>
    </source>
</evidence>
<reference evidence="1" key="1">
    <citation type="submission" date="2020-10" db="EMBL/GenBank/DDBJ databases">
        <authorList>
            <person name="Delgado J.A."/>
            <person name="Gonzalez J.M."/>
        </authorList>
    </citation>
    <scope>NUCLEOTIDE SEQUENCE</scope>
    <source>
        <strain evidence="1">23.6</strain>
    </source>
</reference>
<sequence>MMTICDREHDKFPNNIIDRFNFKNDDDGDLANITDYLSPQYTHSKNGIIEVAPKANLALIK</sequence>
<proteinExistence type="predicted"/>